<protein>
    <submittedName>
        <fullName evidence="1">Uncharacterized protein</fullName>
    </submittedName>
</protein>
<reference evidence="1" key="1">
    <citation type="submission" date="2022-11" db="EMBL/GenBank/DDBJ databases">
        <authorList>
            <person name="Hyden B.L."/>
            <person name="Feng K."/>
            <person name="Yates T."/>
            <person name="Jawdy S."/>
            <person name="Smart L.B."/>
            <person name="Muchero W."/>
        </authorList>
    </citation>
    <scope>NUCLEOTIDE SEQUENCE</scope>
    <source>
        <tissue evidence="1">Shoot tip</tissue>
    </source>
</reference>
<evidence type="ECO:0000313" key="1">
    <source>
        <dbReference type="EMBL" id="KAJ6707743.1"/>
    </source>
</evidence>
<evidence type="ECO:0000313" key="2">
    <source>
        <dbReference type="Proteomes" id="UP001151529"/>
    </source>
</evidence>
<dbReference type="AlphaFoldDB" id="A0A9Q0QJA0"/>
<reference evidence="1" key="2">
    <citation type="journal article" date="2023" name="Int. J. Mol. Sci.">
        <title>De Novo Assembly and Annotation of 11 Diverse Shrub Willow (Salix) Genomes Reveals Novel Gene Organization in Sex-Linked Regions.</title>
        <authorList>
            <person name="Hyden B."/>
            <person name="Feng K."/>
            <person name="Yates T.B."/>
            <person name="Jawdy S."/>
            <person name="Cereghino C."/>
            <person name="Smart L.B."/>
            <person name="Muchero W."/>
        </authorList>
    </citation>
    <scope>NUCLEOTIDE SEQUENCE [LARGE SCALE GENOMIC DNA]</scope>
    <source>
        <tissue evidence="1">Shoot tip</tissue>
    </source>
</reference>
<dbReference type="Proteomes" id="UP001151529">
    <property type="component" value="Chromosome 4"/>
</dbReference>
<sequence>METTTARAPPLSLCPSFHAASIRNALLPLKSLISFPVKRNSVKSLELNKRYGTFSTRTKVVRCDASSNVRVCHKLKPKVAVMADHLYIEIMFNKSFLSDEFGRFDRLRSKNLQTWHGKELYLLKMWRKRTSIR</sequence>
<comment type="caution">
    <text evidence="1">The sequence shown here is derived from an EMBL/GenBank/DDBJ whole genome shotgun (WGS) entry which is preliminary data.</text>
</comment>
<gene>
    <name evidence="1" type="ORF">OIU85_028051</name>
</gene>
<proteinExistence type="predicted"/>
<dbReference type="EMBL" id="JAPFFL010000008">
    <property type="protein sequence ID" value="KAJ6707743.1"/>
    <property type="molecule type" value="Genomic_DNA"/>
</dbReference>
<accession>A0A9Q0QJA0</accession>
<organism evidence="1 2">
    <name type="scientific">Salix viminalis</name>
    <name type="common">Common osier</name>
    <name type="synonym">Basket willow</name>
    <dbReference type="NCBI Taxonomy" id="40686"/>
    <lineage>
        <taxon>Eukaryota</taxon>
        <taxon>Viridiplantae</taxon>
        <taxon>Streptophyta</taxon>
        <taxon>Embryophyta</taxon>
        <taxon>Tracheophyta</taxon>
        <taxon>Spermatophyta</taxon>
        <taxon>Magnoliopsida</taxon>
        <taxon>eudicotyledons</taxon>
        <taxon>Gunneridae</taxon>
        <taxon>Pentapetalae</taxon>
        <taxon>rosids</taxon>
        <taxon>fabids</taxon>
        <taxon>Malpighiales</taxon>
        <taxon>Salicaceae</taxon>
        <taxon>Saliceae</taxon>
        <taxon>Salix</taxon>
    </lineage>
</organism>
<keyword evidence="2" id="KW-1185">Reference proteome</keyword>
<name>A0A9Q0QJA0_SALVM</name>